<dbReference type="Proteomes" id="UP000234881">
    <property type="component" value="Unassembled WGS sequence"/>
</dbReference>
<dbReference type="RefSeq" id="WP_101536087.1">
    <property type="nucleotide sequence ID" value="NZ_PKUQ01000056.1"/>
</dbReference>
<protein>
    <submittedName>
        <fullName evidence="1">Uncharacterized protein</fullName>
    </submittedName>
</protein>
<dbReference type="EMBL" id="PKUQ01000056">
    <property type="protein sequence ID" value="PLW74804.1"/>
    <property type="molecule type" value="Genomic_DNA"/>
</dbReference>
<gene>
    <name evidence="1" type="ORF">C0081_22970</name>
</gene>
<evidence type="ECO:0000313" key="1">
    <source>
        <dbReference type="EMBL" id="PLW74804.1"/>
    </source>
</evidence>
<reference evidence="1 2" key="1">
    <citation type="submission" date="2018-01" db="EMBL/GenBank/DDBJ databases">
        <title>The draft genome sequence of Cohaesibacter sp. H1304.</title>
        <authorList>
            <person name="Wang N.-N."/>
            <person name="Du Z.-J."/>
        </authorList>
    </citation>
    <scope>NUCLEOTIDE SEQUENCE [LARGE SCALE GENOMIC DNA]</scope>
    <source>
        <strain evidence="1 2">H1304</strain>
    </source>
</reference>
<dbReference type="AlphaFoldDB" id="A0A2N5XJZ9"/>
<name>A0A2N5XJZ9_9HYPH</name>
<proteinExistence type="predicted"/>
<dbReference type="OrthoDB" id="8083970at2"/>
<sequence>MKPLDASNLGYMLDNGDQLFVVCNNGVCSHGAELIVPWLIDLLGRDHSSLAVDIIAGLKKHRKRLRCARCGNYDVGFQRIHAGYTGHRTED</sequence>
<accession>A0A2N5XJZ9</accession>
<keyword evidence="2" id="KW-1185">Reference proteome</keyword>
<evidence type="ECO:0000313" key="2">
    <source>
        <dbReference type="Proteomes" id="UP000234881"/>
    </source>
</evidence>
<comment type="caution">
    <text evidence="1">The sequence shown here is derived from an EMBL/GenBank/DDBJ whole genome shotgun (WGS) entry which is preliminary data.</text>
</comment>
<organism evidence="1 2">
    <name type="scientific">Cohaesibacter celericrescens</name>
    <dbReference type="NCBI Taxonomy" id="2067669"/>
    <lineage>
        <taxon>Bacteria</taxon>
        <taxon>Pseudomonadati</taxon>
        <taxon>Pseudomonadota</taxon>
        <taxon>Alphaproteobacteria</taxon>
        <taxon>Hyphomicrobiales</taxon>
        <taxon>Cohaesibacteraceae</taxon>
    </lineage>
</organism>